<feature type="domain" description="RHS protein conserved region" evidence="3">
    <location>
        <begin position="1319"/>
        <end position="1353"/>
    </location>
</feature>
<gene>
    <name evidence="6" type="ordered locus">Bcep18194_A3550</name>
</gene>
<dbReference type="InterPro" id="IPR001826">
    <property type="entry name" value="RHS"/>
</dbReference>
<dbReference type="Pfam" id="PF05593">
    <property type="entry name" value="RHS_repeat"/>
    <property type="match status" value="1"/>
</dbReference>
<keyword evidence="1" id="KW-0677">Repeat</keyword>
<accession>Q39K64</accession>
<dbReference type="InterPro" id="IPR056823">
    <property type="entry name" value="TEN-like_YD-shell"/>
</dbReference>
<dbReference type="InterPro" id="IPR031325">
    <property type="entry name" value="RHS_repeat"/>
</dbReference>
<dbReference type="InterPro" id="IPR045351">
    <property type="entry name" value="DUF6531"/>
</dbReference>
<protein>
    <submittedName>
        <fullName evidence="6">Rhs family protein</fullName>
    </submittedName>
</protein>
<dbReference type="EMBL" id="CP000151">
    <property type="protein sequence ID" value="ABB07152.1"/>
    <property type="molecule type" value="Genomic_DNA"/>
</dbReference>
<evidence type="ECO:0000256" key="1">
    <source>
        <dbReference type="ARBA" id="ARBA00022737"/>
    </source>
</evidence>
<feature type="compositionally biased region" description="Basic and acidic residues" evidence="2">
    <location>
        <begin position="323"/>
        <end position="336"/>
    </location>
</feature>
<name>Q39K64_BURL3</name>
<dbReference type="PATRIC" id="fig|482957.22.peg.397"/>
<dbReference type="InterPro" id="IPR050708">
    <property type="entry name" value="T6SS_VgrG/RHS"/>
</dbReference>
<dbReference type="HOGENOM" id="CLU_001218_1_0_4"/>
<dbReference type="PANTHER" id="PTHR32305">
    <property type="match status" value="1"/>
</dbReference>
<feature type="domain" description="Teneurin-like YD-shell" evidence="5">
    <location>
        <begin position="1065"/>
        <end position="1245"/>
    </location>
</feature>
<dbReference type="KEGG" id="bur:Bcep18194_A3550"/>
<dbReference type="Gene3D" id="2.180.10.10">
    <property type="entry name" value="RHS repeat-associated core"/>
    <property type="match status" value="2"/>
</dbReference>
<organism evidence="6 7">
    <name type="scientific">Burkholderia lata (strain ATCC 17760 / DSM 23089 / LMG 22485 / NCIMB 9086 / R18194 / 383)</name>
    <dbReference type="NCBI Taxonomy" id="482957"/>
    <lineage>
        <taxon>Bacteria</taxon>
        <taxon>Pseudomonadati</taxon>
        <taxon>Pseudomonadota</taxon>
        <taxon>Betaproteobacteria</taxon>
        <taxon>Burkholderiales</taxon>
        <taxon>Burkholderiaceae</taxon>
        <taxon>Burkholderia</taxon>
        <taxon>Burkholderia cepacia complex</taxon>
    </lineage>
</organism>
<feature type="domain" description="Teneurin-like YD-shell" evidence="5">
    <location>
        <begin position="783"/>
        <end position="918"/>
    </location>
</feature>
<feature type="region of interest" description="Disordered" evidence="2">
    <location>
        <begin position="309"/>
        <end position="336"/>
    </location>
</feature>
<evidence type="ECO:0000259" key="3">
    <source>
        <dbReference type="Pfam" id="PF03527"/>
    </source>
</evidence>
<dbReference type="CDD" id="cd20743">
    <property type="entry name" value="FIX_RhsA-like"/>
    <property type="match status" value="1"/>
</dbReference>
<dbReference type="Pfam" id="PF20148">
    <property type="entry name" value="DUF6531"/>
    <property type="match status" value="1"/>
</dbReference>
<dbReference type="RefSeq" id="WP_011350751.1">
    <property type="nucleotide sequence ID" value="NC_007510.1"/>
</dbReference>
<dbReference type="Pfam" id="PF25023">
    <property type="entry name" value="TEN_YD-shell"/>
    <property type="match status" value="2"/>
</dbReference>
<feature type="domain" description="DUF6531" evidence="4">
    <location>
        <begin position="372"/>
        <end position="445"/>
    </location>
</feature>
<evidence type="ECO:0000259" key="5">
    <source>
        <dbReference type="Pfam" id="PF25023"/>
    </source>
</evidence>
<sequence length="1560" mass="173857">MTAAGVLQPKPTDVFVSPIMKITEADVQAGIDVFDKWLIKVSGGVVNVGRLKTVAENVPVLANIFAAVDAVLDIKAMIEHGDEPIDMFDWVNLGLDLIGVVPLPPATAELRLGARPVLKLIRQEIVKSGKAVGEAALQVLRDSVISAIVANVQERYAGEIEKFLKVIRDGLKELLEHCAKFIGDLMKAIADVFAHAAGKKYEVGHNVKSAGSHLKGVGEAIVAYDGRKILDNFGGFLSDIRKVEGKVVINTATSAADLITPNSTKKLQLFADDIYKRIPTVQKCIRELDGNDAGKIGWIITIGEDGMRSWRKSHPKPQSAGIQEHKTAKVKETRPEHRIDEVQKTTEAHHPGPSCCPTHTPVKTPPAATLNSIGFALGDEQINHEDFTIDGPLPIAWARTYRSFFDANDEQGELGARWITPYTTRFDIAAEKLVYHDAAGRSIEYPLLGVGSAHDDLSEGQTLLRLDEQWLTVTRGHTLLEAYERHGNVFRLAFVKDRAGNQVTLDYDTEGRLHRLIASHVQVAFRHDVRGRIVGITHHDAQGEYVGTLASYEYDDQNDLIGATDRYGNRREYRYRHHLVTRYTDRTGRGVNLEWNGDGPKAKCFREYADDGSDEVRLAWHPDFRMVSVTDALGNVTHHYYDSKGYSFRVIHPDGSEEWMYRDANDKLVQYIHRDGTVEQMEYDVRGNFVRHQRTDGSVVEMAYDQKDQLVRVTDPLGHPWLREYDDAGNMVAEVDPLGHKTEYAYDGRGLLTRIKDAKGGVKALKYDDVGQLTGYTDCSGKTSQWAYDAQGRLSEAKDAAGGVTAYRYGANGQLIEVVSPAGREQLSYDAEGRLLTHIDPLNRNTRYGYDASGRINIRTDALGQSLSYRYDRLGRIVGLTNQNHANYSFRYDVAGRMIEEIDFDGKATRYSYDEASSRLESVDEAGQVMTMSHDRGGRLNGRSVGEEAERFSYDPLGRLIEASNRYSRVQRFFDPAGNLVREHHAYDLFGSSRSFVWHHRYDEIGNRIGTVRPDGHAVDWLTYGSGHVHGLMLDGKELVQIERDDLHRETLRTLPSKIDQHTAYDRAGRLAQRTVQRANAPAPLAERRYRYDAAGQLVQIEDNRRGLTDYRYDPVGRLLESIGPAGKERFAFDPASNIIDPVRVEAPRTESRPSPVRATESTLPAEVPKVLGNLLKQYAGEHFAYDARGNLVHRRSPAGEQRYEWNAFNRMTAATVDEVARRSESRYYYDALGRRIAKEVNGERTVFGWDGDTLAYESGEQGSTHYLYEAGSFVPMVQYASASVDGFETPSRRETDRYVPEDDPLQRLPERVGDAHAFYYHCDQIGTPQLLTDDEGDVVWEASYKAWGEAREVIARASKVAGIVPRSSLRFQGQQVDDETGLHYNRHRYYDPRSGRFVSKDPIGLAGGINVYQYAPNPVKWVDPLGLSKSEGGCSCSCGINPVTGKPRGTLQKLAQKIREAGKFKPAVNQRTIAVGQDESGGLFAGSSNGFDAGQREMADSLGIKRVPTSKNKHAEENLMNCVLGLKSVGTSKRDPCGPSEHNCAGQLADKGIDVDNLH</sequence>
<dbReference type="InterPro" id="IPR006530">
    <property type="entry name" value="YD"/>
</dbReference>
<dbReference type="GeneID" id="45093464"/>
<evidence type="ECO:0000313" key="7">
    <source>
        <dbReference type="Proteomes" id="UP000002705"/>
    </source>
</evidence>
<evidence type="ECO:0000313" key="6">
    <source>
        <dbReference type="EMBL" id="ABB07152.1"/>
    </source>
</evidence>
<evidence type="ECO:0000256" key="2">
    <source>
        <dbReference type="SAM" id="MobiDB-lite"/>
    </source>
</evidence>
<dbReference type="Pfam" id="PF03527">
    <property type="entry name" value="RHS"/>
    <property type="match status" value="1"/>
</dbReference>
<reference evidence="6" key="1">
    <citation type="submission" date="2009-01" db="EMBL/GenBank/DDBJ databases">
        <title>Complete sequence of chromosome 1 of Burkholderia sp. 383.</title>
        <authorList>
            <consortium name="US DOE Joint Genome Institute"/>
            <person name="Copeland A."/>
            <person name="Lucas S."/>
            <person name="Lapidus A."/>
            <person name="Barry K."/>
            <person name="Detter J.C."/>
            <person name="Glavina T."/>
            <person name="Hammon N."/>
            <person name="Israni S."/>
            <person name="Pitluck S."/>
            <person name="Chain P."/>
            <person name="Malfatti S."/>
            <person name="Shin M."/>
            <person name="Vergez L."/>
            <person name="Schmutz J."/>
            <person name="Larimer F."/>
            <person name="Land M."/>
            <person name="Kyrpides N."/>
            <person name="Lykidis A."/>
            <person name="Richardson P."/>
        </authorList>
    </citation>
    <scope>NUCLEOTIDE SEQUENCE</scope>
    <source>
        <strain evidence="6">383</strain>
    </source>
</reference>
<dbReference type="Proteomes" id="UP000002705">
    <property type="component" value="Chromosome 1"/>
</dbReference>
<dbReference type="NCBIfam" id="TIGR01643">
    <property type="entry name" value="YD_repeat_2x"/>
    <property type="match status" value="7"/>
</dbReference>
<keyword evidence="7" id="KW-1185">Reference proteome</keyword>
<dbReference type="PANTHER" id="PTHR32305:SF15">
    <property type="entry name" value="PROTEIN RHSA-RELATED"/>
    <property type="match status" value="1"/>
</dbReference>
<dbReference type="InterPro" id="IPR022385">
    <property type="entry name" value="Rhs_assc_core"/>
</dbReference>
<dbReference type="NCBIfam" id="TIGR03696">
    <property type="entry name" value="Rhs_assc_core"/>
    <property type="match status" value="1"/>
</dbReference>
<proteinExistence type="predicted"/>
<evidence type="ECO:0000259" key="4">
    <source>
        <dbReference type="Pfam" id="PF20148"/>
    </source>
</evidence>